<evidence type="ECO:0000256" key="9">
    <source>
        <dbReference type="ARBA" id="ARBA00023157"/>
    </source>
</evidence>
<feature type="transmembrane region" description="Helical" evidence="14">
    <location>
        <begin position="56"/>
        <end position="75"/>
    </location>
</feature>
<dbReference type="PANTHER" id="PTHR24242:SF253">
    <property type="entry name" value="OLFACTORY RECEPTOR-RELATED"/>
    <property type="match status" value="1"/>
</dbReference>
<evidence type="ECO:0000256" key="1">
    <source>
        <dbReference type="ARBA" id="ARBA00004651"/>
    </source>
</evidence>
<evidence type="ECO:0000256" key="7">
    <source>
        <dbReference type="ARBA" id="ARBA00023040"/>
    </source>
</evidence>
<evidence type="ECO:0000256" key="11">
    <source>
        <dbReference type="ARBA" id="ARBA00023180"/>
    </source>
</evidence>
<evidence type="ECO:0000256" key="12">
    <source>
        <dbReference type="ARBA" id="ARBA00023224"/>
    </source>
</evidence>
<evidence type="ECO:0000256" key="2">
    <source>
        <dbReference type="ARBA" id="ARBA00022475"/>
    </source>
</evidence>
<dbReference type="PRINTS" id="PR00245">
    <property type="entry name" value="OLFACTORYR"/>
</dbReference>
<keyword evidence="6 14" id="KW-1133">Transmembrane helix</keyword>
<dbReference type="GO" id="GO:0005886">
    <property type="term" value="C:plasma membrane"/>
    <property type="evidence" value="ECO:0007669"/>
    <property type="project" value="UniProtKB-SubCell"/>
</dbReference>
<dbReference type="Gene3D" id="1.20.1070.10">
    <property type="entry name" value="Rhodopsin 7-helix transmembrane proteins"/>
    <property type="match status" value="1"/>
</dbReference>
<keyword evidence="12 13" id="KW-0807">Transducer</keyword>
<comment type="subcellular location">
    <subcellularLocation>
        <location evidence="1 14">Cell membrane</location>
        <topology evidence="1 14">Multi-pass membrane protein</topology>
    </subcellularLocation>
</comment>
<keyword evidence="9" id="KW-1015">Disulfide bond</keyword>
<dbReference type="Proteomes" id="UP000694892">
    <property type="component" value="Chromosome 3L"/>
</dbReference>
<evidence type="ECO:0000256" key="10">
    <source>
        <dbReference type="ARBA" id="ARBA00023170"/>
    </source>
</evidence>
<dbReference type="GO" id="GO:0004984">
    <property type="term" value="F:olfactory receptor activity"/>
    <property type="evidence" value="ECO:0007669"/>
    <property type="project" value="InterPro"/>
</dbReference>
<evidence type="ECO:0000313" key="17">
    <source>
        <dbReference type="Proteomes" id="UP000694892"/>
    </source>
</evidence>
<keyword evidence="8 14" id="KW-0472">Membrane</keyword>
<evidence type="ECO:0000256" key="14">
    <source>
        <dbReference type="RuleBase" id="RU363047"/>
    </source>
</evidence>
<evidence type="ECO:0000256" key="13">
    <source>
        <dbReference type="RuleBase" id="RU000688"/>
    </source>
</evidence>
<evidence type="ECO:0000256" key="4">
    <source>
        <dbReference type="ARBA" id="ARBA00022692"/>
    </source>
</evidence>
<evidence type="ECO:0000259" key="15">
    <source>
        <dbReference type="PROSITE" id="PS50262"/>
    </source>
</evidence>
<feature type="transmembrane region" description="Helical" evidence="14">
    <location>
        <begin position="152"/>
        <end position="181"/>
    </location>
</feature>
<dbReference type="OMA" id="RYLAICI"/>
<reference evidence="17" key="1">
    <citation type="journal article" date="2016" name="Nature">
        <title>Genome evolution in the allotetraploid frog Xenopus laevis.</title>
        <authorList>
            <person name="Session A.M."/>
            <person name="Uno Y."/>
            <person name="Kwon T."/>
            <person name="Chapman J.A."/>
            <person name="Toyoda A."/>
            <person name="Takahashi S."/>
            <person name="Fukui A."/>
            <person name="Hikosaka A."/>
            <person name="Suzuki A."/>
            <person name="Kondo M."/>
            <person name="van Heeringen S.J."/>
            <person name="Quigley I."/>
            <person name="Heinz S."/>
            <person name="Ogino H."/>
            <person name="Ochi H."/>
            <person name="Hellsten U."/>
            <person name="Lyons J.B."/>
            <person name="Simakov O."/>
            <person name="Putnam N."/>
            <person name="Stites J."/>
            <person name="Kuroki Y."/>
            <person name="Tanaka T."/>
            <person name="Michiue T."/>
            <person name="Watanabe M."/>
            <person name="Bogdanovic O."/>
            <person name="Lister R."/>
            <person name="Georgiou G."/>
            <person name="Paranjpe S.S."/>
            <person name="van Kruijsbergen I."/>
            <person name="Shu S."/>
            <person name="Carlson J."/>
            <person name="Kinoshita T."/>
            <person name="Ohta Y."/>
            <person name="Mawaribuchi S."/>
            <person name="Jenkins J."/>
            <person name="Grimwood J."/>
            <person name="Schmutz J."/>
            <person name="Mitros T."/>
            <person name="Mozaffari S.V."/>
            <person name="Suzuki Y."/>
            <person name="Haramoto Y."/>
            <person name="Yamamoto T.S."/>
            <person name="Takagi C."/>
            <person name="Heald R."/>
            <person name="Miller K."/>
            <person name="Haudenschild C."/>
            <person name="Kitzman J."/>
            <person name="Nakayama T."/>
            <person name="Izutsu Y."/>
            <person name="Robert J."/>
            <person name="Fortriede J."/>
            <person name="Burns K."/>
            <person name="Lotay V."/>
            <person name="Karimi K."/>
            <person name="Yasuoka Y."/>
            <person name="Dichmann D.S."/>
            <person name="Flajnik M.F."/>
            <person name="Houston D.W."/>
            <person name="Shendure J."/>
            <person name="DuPasquier L."/>
            <person name="Vize P.D."/>
            <person name="Zorn A.M."/>
            <person name="Ito M."/>
            <person name="Marcotte E.M."/>
            <person name="Wallingford J.B."/>
            <person name="Ito Y."/>
            <person name="Asashima M."/>
            <person name="Ueno N."/>
            <person name="Matsuda Y."/>
            <person name="Veenstra G.J."/>
            <person name="Fujiyama A."/>
            <person name="Harland R.M."/>
            <person name="Taira M."/>
            <person name="Rokhsar D.S."/>
        </authorList>
    </citation>
    <scope>NUCLEOTIDE SEQUENCE [LARGE SCALE GENOMIC DNA]</scope>
    <source>
        <strain evidence="17">J</strain>
    </source>
</reference>
<dbReference type="SUPFAM" id="SSF81321">
    <property type="entry name" value="Family A G protein-coupled receptor-like"/>
    <property type="match status" value="1"/>
</dbReference>
<proteinExistence type="inferred from homology"/>
<feature type="transmembrane region" description="Helical" evidence="14">
    <location>
        <begin position="193"/>
        <end position="216"/>
    </location>
</feature>
<dbReference type="InterPro" id="IPR000725">
    <property type="entry name" value="Olfact_rcpt"/>
</dbReference>
<dbReference type="FunFam" id="1.20.1070.10:FF:000010">
    <property type="entry name" value="Olfactory receptor"/>
    <property type="match status" value="1"/>
</dbReference>
<evidence type="ECO:0000313" key="16">
    <source>
        <dbReference type="EMBL" id="OCT90794.1"/>
    </source>
</evidence>
<keyword evidence="2 14" id="KW-1003">Cell membrane</keyword>
<organism evidence="16 17">
    <name type="scientific">Xenopus laevis</name>
    <name type="common">African clawed frog</name>
    <dbReference type="NCBI Taxonomy" id="8355"/>
    <lineage>
        <taxon>Eukaryota</taxon>
        <taxon>Metazoa</taxon>
        <taxon>Chordata</taxon>
        <taxon>Craniata</taxon>
        <taxon>Vertebrata</taxon>
        <taxon>Euteleostomi</taxon>
        <taxon>Amphibia</taxon>
        <taxon>Batrachia</taxon>
        <taxon>Anura</taxon>
        <taxon>Pipoidea</taxon>
        <taxon>Pipidae</taxon>
        <taxon>Xenopodinae</taxon>
        <taxon>Xenopus</taxon>
        <taxon>Xenopus</taxon>
    </lineage>
</organism>
<accession>A0A974DF20</accession>
<gene>
    <name evidence="16" type="ORF">XELAEV_18019411mg</name>
</gene>
<sequence>MALITTYPQFQSPMYFFLSHLSLCDILISTNVTPNTLTVILNRSSPIAVNCCLKQLYFFAASAIIECCLLTIMSYERYLAICIPLLYSSIMNHNLTCYLAVWLWSAGFLLAIVTNVFVHRLQFCGPNIINHFFCDLAPLLELACSDTSAVDIYVTIVAFSLGISQFSFVITTYICISISILKISITTGRQKTFSTCSSHLAVVSTYYGTLITLYLFPSKGYSLNMNTILSLLNTVATPLFNPIIYCLKNKEIKTASVKLLMKVIYSK</sequence>
<dbReference type="GO" id="GO:0004930">
    <property type="term" value="F:G protein-coupled receptor activity"/>
    <property type="evidence" value="ECO:0007669"/>
    <property type="project" value="UniProtKB-KW"/>
</dbReference>
<dbReference type="InterPro" id="IPR050939">
    <property type="entry name" value="Olfactory_GPCR1"/>
</dbReference>
<feature type="transmembrane region" description="Helical" evidence="14">
    <location>
        <begin position="228"/>
        <end position="247"/>
    </location>
</feature>
<keyword evidence="5 14" id="KW-0552">Olfaction</keyword>
<evidence type="ECO:0000256" key="6">
    <source>
        <dbReference type="ARBA" id="ARBA00022989"/>
    </source>
</evidence>
<keyword evidence="7 13" id="KW-0297">G-protein coupled receptor</keyword>
<keyword evidence="4 13" id="KW-0812">Transmembrane</keyword>
<dbReference type="InterPro" id="IPR017452">
    <property type="entry name" value="GPCR_Rhodpsn_7TM"/>
</dbReference>
<evidence type="ECO:0000256" key="3">
    <source>
        <dbReference type="ARBA" id="ARBA00022606"/>
    </source>
</evidence>
<dbReference type="EMBL" id="CM004470">
    <property type="protein sequence ID" value="OCT90794.1"/>
    <property type="molecule type" value="Genomic_DNA"/>
</dbReference>
<evidence type="ECO:0000256" key="5">
    <source>
        <dbReference type="ARBA" id="ARBA00022725"/>
    </source>
</evidence>
<dbReference type="PROSITE" id="PS50262">
    <property type="entry name" value="G_PROTEIN_RECEP_F1_2"/>
    <property type="match status" value="1"/>
</dbReference>
<evidence type="ECO:0000256" key="8">
    <source>
        <dbReference type="ARBA" id="ARBA00023136"/>
    </source>
</evidence>
<feature type="domain" description="G-protein coupled receptors family 1 profile" evidence="15">
    <location>
        <begin position="1"/>
        <end position="245"/>
    </location>
</feature>
<dbReference type="PROSITE" id="PS00237">
    <property type="entry name" value="G_PROTEIN_RECEP_F1_1"/>
    <property type="match status" value="1"/>
</dbReference>
<dbReference type="Pfam" id="PF13853">
    <property type="entry name" value="7tm_4"/>
    <property type="match status" value="1"/>
</dbReference>
<dbReference type="PANTHER" id="PTHR24242">
    <property type="entry name" value="G-PROTEIN COUPLED RECEPTOR"/>
    <property type="match status" value="1"/>
</dbReference>
<protein>
    <recommendedName>
        <fullName evidence="14">Olfactory receptor</fullName>
    </recommendedName>
</protein>
<dbReference type="AlphaFoldDB" id="A0A974DF20"/>
<keyword evidence="10 13" id="KW-0675">Receptor</keyword>
<feature type="transmembrane region" description="Helical" evidence="14">
    <location>
        <begin position="95"/>
        <end position="118"/>
    </location>
</feature>
<dbReference type="PRINTS" id="PR00237">
    <property type="entry name" value="GPCRRHODOPSN"/>
</dbReference>
<keyword evidence="3 14" id="KW-0716">Sensory transduction</keyword>
<comment type="similarity">
    <text evidence="13">Belongs to the G-protein coupled receptor 1 family.</text>
</comment>
<name>A0A974DF20_XENLA</name>
<dbReference type="InterPro" id="IPR000276">
    <property type="entry name" value="GPCR_Rhodpsn"/>
</dbReference>
<keyword evidence="11" id="KW-0325">Glycoprotein</keyword>